<dbReference type="Pfam" id="PF14215">
    <property type="entry name" value="bHLH-MYC_N"/>
    <property type="match status" value="1"/>
</dbReference>
<dbReference type="PROSITE" id="PS50888">
    <property type="entry name" value="BHLH"/>
    <property type="match status" value="1"/>
</dbReference>
<name>A0A7N0V7A1_KALFE</name>
<keyword evidence="2" id="KW-0805">Transcription regulation</keyword>
<dbReference type="SMART" id="SM00353">
    <property type="entry name" value="HLH"/>
    <property type="match status" value="1"/>
</dbReference>
<evidence type="ECO:0000256" key="6">
    <source>
        <dbReference type="SAM" id="MobiDB-lite"/>
    </source>
</evidence>
<feature type="compositionally biased region" description="Polar residues" evidence="6">
    <location>
        <begin position="521"/>
        <end position="532"/>
    </location>
</feature>
<dbReference type="InterPro" id="IPR036638">
    <property type="entry name" value="HLH_DNA-bd_sf"/>
</dbReference>
<keyword evidence="4" id="KW-0804">Transcription</keyword>
<dbReference type="GO" id="GO:0080090">
    <property type="term" value="P:regulation of primary metabolic process"/>
    <property type="evidence" value="ECO:0007669"/>
    <property type="project" value="UniProtKB-ARBA"/>
</dbReference>
<dbReference type="Gene3D" id="4.10.280.10">
    <property type="entry name" value="Helix-loop-helix DNA-binding domain"/>
    <property type="match status" value="1"/>
</dbReference>
<dbReference type="PANTHER" id="PTHR46266:SF3">
    <property type="entry name" value="TRANSCRIPTION FACTOR EGL1"/>
    <property type="match status" value="1"/>
</dbReference>
<dbReference type="AlphaFoldDB" id="A0A7N0V7A1"/>
<keyword evidence="3" id="KW-0010">Activator</keyword>
<sequence>MYAFENLRKQLALAVRCYQWSYAIFWSVSITQPSVLEWGSGYYNGDIKTRKTSQSEELNADLIDSQRSDQLRELYESLAAGDSNSQARRPSAALSPEDLSDTEWYYLVCMSFVFNIGQGLPGRTFEVGQPIWLCNAHIADSKAYTRSLLAKPSYLQTVVCFPCLGGVVEMGVTEQVPEDMNLIVRIKASFLDDFLPQPNVPNISLPSAILNNDMELPGIELDNDYLDANLDPIIECDELDSLSTDDSASKVAPDQVDDSYMVTGGASQVQSWHFVDEEFSNCVRNSFNTSDCISQTFELSAKAKLPSKIEAHRIPCPAECTKLESLDVRSDDLHYQSVVSTLLKSSDQLVLGPHLGCCIKGTSFVKWSRVGLSGASSLSDSRSQVMLKKALFDVGRMHSGGTAVDCTEVLDRYNVPKISRDESDREHLPDVLDERFSALQSLVPSHDKVDKVMLLDATISYLKELEKRVVKLESSKEPAPLPVTSIPTKSQDDVERTSDNYGTNRTSSESNPSTNKRKASHINQTDLQATSKTSRDSSTDHICVSIVDNNVMIEMRCCWRECLLLKVLDAIGSLSLDSHSVQSSTAANGILQLTIKSKFKGSGCPSVGVIRRKLQRILAQSS</sequence>
<keyword evidence="5" id="KW-0539">Nucleus</keyword>
<dbReference type="EnsemblPlants" id="Kaladp0101s0080.2.v1.1">
    <property type="protein sequence ID" value="Kaladp0101s0080.2.v1.1"/>
    <property type="gene ID" value="Kaladp0101s0080.v1.1"/>
</dbReference>
<accession>A0A7N0V7A1</accession>
<evidence type="ECO:0000313" key="9">
    <source>
        <dbReference type="Proteomes" id="UP000594263"/>
    </source>
</evidence>
<evidence type="ECO:0000256" key="4">
    <source>
        <dbReference type="ARBA" id="ARBA00023163"/>
    </source>
</evidence>
<dbReference type="OMA" id="ELNNCVH"/>
<dbReference type="GO" id="GO:0046983">
    <property type="term" value="F:protein dimerization activity"/>
    <property type="evidence" value="ECO:0007669"/>
    <property type="project" value="InterPro"/>
</dbReference>
<organism evidence="8 9">
    <name type="scientific">Kalanchoe fedtschenkoi</name>
    <name type="common">Lavender scallops</name>
    <name type="synonym">South American air plant</name>
    <dbReference type="NCBI Taxonomy" id="63787"/>
    <lineage>
        <taxon>Eukaryota</taxon>
        <taxon>Viridiplantae</taxon>
        <taxon>Streptophyta</taxon>
        <taxon>Embryophyta</taxon>
        <taxon>Tracheophyta</taxon>
        <taxon>Spermatophyta</taxon>
        <taxon>Magnoliopsida</taxon>
        <taxon>eudicotyledons</taxon>
        <taxon>Gunneridae</taxon>
        <taxon>Pentapetalae</taxon>
        <taxon>Saxifragales</taxon>
        <taxon>Crassulaceae</taxon>
        <taxon>Kalanchoe</taxon>
    </lineage>
</organism>
<dbReference type="Gramene" id="Kaladp0101s0080.2.v1.1">
    <property type="protein sequence ID" value="Kaladp0101s0080.2.v1.1"/>
    <property type="gene ID" value="Kaladp0101s0080.v1.1"/>
</dbReference>
<dbReference type="Pfam" id="PF00010">
    <property type="entry name" value="HLH"/>
    <property type="match status" value="1"/>
</dbReference>
<reference evidence="8" key="1">
    <citation type="submission" date="2021-01" db="UniProtKB">
        <authorList>
            <consortium name="EnsemblPlants"/>
        </authorList>
    </citation>
    <scope>IDENTIFICATION</scope>
</reference>
<dbReference type="InterPro" id="IPR011598">
    <property type="entry name" value="bHLH_dom"/>
</dbReference>
<evidence type="ECO:0000256" key="2">
    <source>
        <dbReference type="ARBA" id="ARBA00023015"/>
    </source>
</evidence>
<evidence type="ECO:0000256" key="5">
    <source>
        <dbReference type="ARBA" id="ARBA00023242"/>
    </source>
</evidence>
<feature type="region of interest" description="Disordered" evidence="6">
    <location>
        <begin position="473"/>
        <end position="534"/>
    </location>
</feature>
<evidence type="ECO:0000313" key="8">
    <source>
        <dbReference type="EnsemblPlants" id="Kaladp0101s0080.2.v1.1"/>
    </source>
</evidence>
<evidence type="ECO:0000256" key="3">
    <source>
        <dbReference type="ARBA" id="ARBA00023159"/>
    </source>
</evidence>
<dbReference type="PANTHER" id="PTHR46266">
    <property type="entry name" value="TRANSCRIPTION FACTOR TT8"/>
    <property type="match status" value="1"/>
</dbReference>
<feature type="compositionally biased region" description="Polar residues" evidence="6">
    <location>
        <begin position="499"/>
        <end position="514"/>
    </location>
</feature>
<feature type="domain" description="BHLH" evidence="7">
    <location>
        <begin position="416"/>
        <end position="465"/>
    </location>
</feature>
<keyword evidence="9" id="KW-1185">Reference proteome</keyword>
<comment type="subcellular location">
    <subcellularLocation>
        <location evidence="1">Nucleus</location>
    </subcellularLocation>
</comment>
<dbReference type="InterPro" id="IPR054502">
    <property type="entry name" value="bHLH-TF_ACT-like_plant"/>
</dbReference>
<evidence type="ECO:0000256" key="1">
    <source>
        <dbReference type="ARBA" id="ARBA00004123"/>
    </source>
</evidence>
<dbReference type="SUPFAM" id="SSF47459">
    <property type="entry name" value="HLH, helix-loop-helix DNA-binding domain"/>
    <property type="match status" value="1"/>
</dbReference>
<dbReference type="Proteomes" id="UP000594263">
    <property type="component" value="Unplaced"/>
</dbReference>
<dbReference type="GO" id="GO:0005634">
    <property type="term" value="C:nucleus"/>
    <property type="evidence" value="ECO:0007669"/>
    <property type="project" value="UniProtKB-SubCell"/>
</dbReference>
<protein>
    <recommendedName>
        <fullName evidence="7">BHLH domain-containing protein</fullName>
    </recommendedName>
</protein>
<proteinExistence type="predicted"/>
<dbReference type="InterPro" id="IPR025610">
    <property type="entry name" value="MYC/MYB_N"/>
</dbReference>
<dbReference type="Pfam" id="PF22754">
    <property type="entry name" value="bHLH-TF_ACT-like_plant"/>
    <property type="match status" value="1"/>
</dbReference>
<evidence type="ECO:0000259" key="7">
    <source>
        <dbReference type="PROSITE" id="PS50888"/>
    </source>
</evidence>